<keyword evidence="5" id="KW-1185">Reference proteome</keyword>
<reference evidence="4 5" key="1">
    <citation type="submission" date="2020-07" db="EMBL/GenBank/DDBJ databases">
        <title>Alkalicella. sp. LB2 genome.</title>
        <authorList>
            <person name="Postec A."/>
            <person name="Quemeneur M."/>
        </authorList>
    </citation>
    <scope>NUCLEOTIDE SEQUENCE [LARGE SCALE GENOMIC DNA]</scope>
    <source>
        <strain evidence="4 5">LB2</strain>
    </source>
</reference>
<feature type="coiled-coil region" evidence="2">
    <location>
        <begin position="193"/>
        <end position="220"/>
    </location>
</feature>
<proteinExistence type="inferred from homology"/>
<name>A0A7G9W4E0_ALKCA</name>
<evidence type="ECO:0000256" key="1">
    <source>
        <dbReference type="ARBA" id="ARBA00009108"/>
    </source>
</evidence>
<dbReference type="Gene3D" id="3.30.70.1880">
    <property type="entry name" value="Protein of unknown function DUF881"/>
    <property type="match status" value="1"/>
</dbReference>
<evidence type="ECO:0000256" key="3">
    <source>
        <dbReference type="SAM" id="Phobius"/>
    </source>
</evidence>
<dbReference type="InterPro" id="IPR010273">
    <property type="entry name" value="DUF881"/>
</dbReference>
<gene>
    <name evidence="4" type="ORF">HYG86_01600</name>
</gene>
<organism evidence="4 5">
    <name type="scientific">Alkalicella caledoniensis</name>
    <dbReference type="NCBI Taxonomy" id="2731377"/>
    <lineage>
        <taxon>Bacteria</taxon>
        <taxon>Bacillati</taxon>
        <taxon>Bacillota</taxon>
        <taxon>Clostridia</taxon>
        <taxon>Eubacteriales</taxon>
        <taxon>Proteinivoracaceae</taxon>
        <taxon>Alkalicella</taxon>
    </lineage>
</organism>
<dbReference type="Proteomes" id="UP000516160">
    <property type="component" value="Chromosome"/>
</dbReference>
<dbReference type="KEGG" id="acae:HYG86_01600"/>
<dbReference type="RefSeq" id="WP_213167222.1">
    <property type="nucleotide sequence ID" value="NZ_CP058559.1"/>
</dbReference>
<protein>
    <submittedName>
        <fullName evidence="4">DUF881 domain-containing protein</fullName>
    </submittedName>
</protein>
<dbReference type="PANTHER" id="PTHR37313:SF2">
    <property type="entry name" value="UPF0749 PROTEIN YLXX"/>
    <property type="match status" value="1"/>
</dbReference>
<keyword evidence="3" id="KW-0812">Transmembrane</keyword>
<keyword evidence="3" id="KW-0472">Membrane</keyword>
<keyword evidence="3" id="KW-1133">Transmembrane helix</keyword>
<accession>A0A7G9W4E0</accession>
<dbReference type="Pfam" id="PF05949">
    <property type="entry name" value="DUF881"/>
    <property type="match status" value="1"/>
</dbReference>
<evidence type="ECO:0000313" key="5">
    <source>
        <dbReference type="Proteomes" id="UP000516160"/>
    </source>
</evidence>
<feature type="transmembrane region" description="Helical" evidence="3">
    <location>
        <begin position="12"/>
        <end position="32"/>
    </location>
</feature>
<dbReference type="AlphaFoldDB" id="A0A7G9W4E0"/>
<sequence length="347" mass="38771">MYTKKVDLKLTVISVVLVLILAINGFLLLNVFSDIRTKKGQGFSEAKEYALSLVEYHERVAKDWGVIEYSAVQNSLSKFMYDINLSTNNDELARIVLNQGSDVQSVIRREAEARQANIILSLISYDQRISSVVDPKRIGVSFNSAGELRINDEGLLAAETKVSIEEYVDSIPVLWERNLEVEVENGVARLTTFRSVEEREQSLKSEVDSLKAEIESLRIASGHAEMSGEGLTIRLYDNPDEFGNLYIVHDSDLRELVNELFSAGATGISVGGRRLTTTSSIRCVGPLIHVDYEPISVEPIVIQAVGNVENLESALALYVRSFIEPRGIVYQIDNEEKLTLPAYARRR</sequence>
<dbReference type="EMBL" id="CP058559">
    <property type="protein sequence ID" value="QNO13552.1"/>
    <property type="molecule type" value="Genomic_DNA"/>
</dbReference>
<keyword evidence="2" id="KW-0175">Coiled coil</keyword>
<dbReference type="PANTHER" id="PTHR37313">
    <property type="entry name" value="UPF0749 PROTEIN RV1825"/>
    <property type="match status" value="1"/>
</dbReference>
<evidence type="ECO:0000313" key="4">
    <source>
        <dbReference type="EMBL" id="QNO13552.1"/>
    </source>
</evidence>
<evidence type="ECO:0000256" key="2">
    <source>
        <dbReference type="SAM" id="Coils"/>
    </source>
</evidence>
<comment type="similarity">
    <text evidence="1">Belongs to the UPF0749 family.</text>
</comment>